<dbReference type="AlphaFoldDB" id="A0A672K8A6"/>
<keyword evidence="1" id="KW-0175">Coiled coil</keyword>
<evidence type="ECO:0000313" key="3">
    <source>
        <dbReference type="Ensembl" id="ENSSGRP00000005720.1"/>
    </source>
</evidence>
<dbReference type="OMA" id="ERYVHEH"/>
<feature type="coiled-coil region" evidence="1">
    <location>
        <begin position="13"/>
        <end position="40"/>
    </location>
</feature>
<dbReference type="Ensembl" id="ENSSGRT00000006204.1">
    <property type="protein sequence ID" value="ENSSGRP00000005720.1"/>
    <property type="gene ID" value="ENSSGRG00000003758.1"/>
</dbReference>
<dbReference type="GO" id="GO:0010389">
    <property type="term" value="P:regulation of G2/M transition of mitotic cell cycle"/>
    <property type="evidence" value="ECO:0007669"/>
    <property type="project" value="TreeGrafter"/>
</dbReference>
<dbReference type="GO" id="GO:0000922">
    <property type="term" value="C:spindle pole"/>
    <property type="evidence" value="ECO:0007669"/>
    <property type="project" value="TreeGrafter"/>
</dbReference>
<dbReference type="InterPro" id="IPR018463">
    <property type="entry name" value="Centromere_CenpF_N"/>
</dbReference>
<dbReference type="GO" id="GO:0070840">
    <property type="term" value="F:dynein complex binding"/>
    <property type="evidence" value="ECO:0007669"/>
    <property type="project" value="TreeGrafter"/>
</dbReference>
<dbReference type="GO" id="GO:0008017">
    <property type="term" value="F:microtubule binding"/>
    <property type="evidence" value="ECO:0007669"/>
    <property type="project" value="InterPro"/>
</dbReference>
<evidence type="ECO:0000313" key="4">
    <source>
        <dbReference type="Proteomes" id="UP000472262"/>
    </source>
</evidence>
<dbReference type="InterPro" id="IPR043513">
    <property type="entry name" value="Cenp-F"/>
</dbReference>
<dbReference type="PANTHER" id="PTHR18874">
    <property type="entry name" value="CMF/LEK/CENP CELL DIVISION-RELATED"/>
    <property type="match status" value="1"/>
</dbReference>
<sequence length="76" mass="8771">MSWAGDDWTVGLTGHVLQKVQQLQAQNEKLNKEKQQRQLQLGNSEAALHKQKQKVCYGGLIERYVHEHFNLIKSDV</sequence>
<accession>A0A672K8A6</accession>
<dbReference type="InParanoid" id="A0A672K8A6"/>
<reference evidence="3" key="1">
    <citation type="submission" date="2025-08" db="UniProtKB">
        <authorList>
            <consortium name="Ensembl"/>
        </authorList>
    </citation>
    <scope>IDENTIFICATION</scope>
</reference>
<dbReference type="GO" id="GO:0000775">
    <property type="term" value="C:chromosome, centromeric region"/>
    <property type="evidence" value="ECO:0007669"/>
    <property type="project" value="InterPro"/>
</dbReference>
<evidence type="ECO:0000259" key="2">
    <source>
        <dbReference type="Pfam" id="PF10481"/>
    </source>
</evidence>
<proteinExistence type="predicted"/>
<dbReference type="GO" id="GO:0051310">
    <property type="term" value="P:metaphase chromosome alignment"/>
    <property type="evidence" value="ECO:0007669"/>
    <property type="project" value="TreeGrafter"/>
</dbReference>
<organism evidence="3 4">
    <name type="scientific">Sinocyclocheilus grahami</name>
    <name type="common">Dianchi golden-line fish</name>
    <name type="synonym">Barbus grahami</name>
    <dbReference type="NCBI Taxonomy" id="75366"/>
    <lineage>
        <taxon>Eukaryota</taxon>
        <taxon>Metazoa</taxon>
        <taxon>Chordata</taxon>
        <taxon>Craniata</taxon>
        <taxon>Vertebrata</taxon>
        <taxon>Euteleostomi</taxon>
        <taxon>Actinopterygii</taxon>
        <taxon>Neopterygii</taxon>
        <taxon>Teleostei</taxon>
        <taxon>Ostariophysi</taxon>
        <taxon>Cypriniformes</taxon>
        <taxon>Cyprinidae</taxon>
        <taxon>Cyprininae</taxon>
        <taxon>Sinocyclocheilus</taxon>
    </lineage>
</organism>
<evidence type="ECO:0000256" key="1">
    <source>
        <dbReference type="SAM" id="Coils"/>
    </source>
</evidence>
<reference evidence="3" key="2">
    <citation type="submission" date="2025-09" db="UniProtKB">
        <authorList>
            <consortium name="Ensembl"/>
        </authorList>
    </citation>
    <scope>IDENTIFICATION</scope>
</reference>
<dbReference type="Pfam" id="PF10481">
    <property type="entry name" value="CENP-F_N"/>
    <property type="match status" value="1"/>
</dbReference>
<keyword evidence="4" id="KW-1185">Reference proteome</keyword>
<dbReference type="GO" id="GO:0005634">
    <property type="term" value="C:nucleus"/>
    <property type="evidence" value="ECO:0007669"/>
    <property type="project" value="TreeGrafter"/>
</dbReference>
<feature type="domain" description="Centromere protein Cenp-F N-terminal" evidence="2">
    <location>
        <begin position="1"/>
        <end position="55"/>
    </location>
</feature>
<dbReference type="Proteomes" id="UP000472262">
    <property type="component" value="Unassembled WGS sequence"/>
</dbReference>
<name>A0A672K8A6_SINGR</name>
<dbReference type="PANTHER" id="PTHR18874:SF10">
    <property type="entry name" value="CENTROMERE PROTEIN F"/>
    <property type="match status" value="1"/>
</dbReference>
<protein>
    <recommendedName>
        <fullName evidence="2">Centromere protein Cenp-F N-terminal domain-containing protein</fullName>
    </recommendedName>
</protein>
<dbReference type="GO" id="GO:0000278">
    <property type="term" value="P:mitotic cell cycle"/>
    <property type="evidence" value="ECO:0007669"/>
    <property type="project" value="TreeGrafter"/>
</dbReference>